<keyword evidence="5" id="KW-1185">Reference proteome</keyword>
<keyword evidence="2" id="KW-0677">Repeat</keyword>
<proteinExistence type="inferred from homology"/>
<dbReference type="PROSITE" id="PS51375">
    <property type="entry name" value="PPR"/>
    <property type="match status" value="1"/>
</dbReference>
<dbReference type="Pfam" id="PF13041">
    <property type="entry name" value="PPR_2"/>
    <property type="match status" value="1"/>
</dbReference>
<organism evidence="4 5">
    <name type="scientific">Vitis vinifera</name>
    <name type="common">Grape</name>
    <dbReference type="NCBI Taxonomy" id="29760"/>
    <lineage>
        <taxon>Eukaryota</taxon>
        <taxon>Viridiplantae</taxon>
        <taxon>Streptophyta</taxon>
        <taxon>Embryophyta</taxon>
        <taxon>Tracheophyta</taxon>
        <taxon>Spermatophyta</taxon>
        <taxon>Magnoliopsida</taxon>
        <taxon>eudicotyledons</taxon>
        <taxon>Gunneridae</taxon>
        <taxon>Pentapetalae</taxon>
        <taxon>rosids</taxon>
        <taxon>Vitales</taxon>
        <taxon>Vitaceae</taxon>
        <taxon>Viteae</taxon>
        <taxon>Vitis</taxon>
    </lineage>
</organism>
<dbReference type="PANTHER" id="PTHR47941">
    <property type="entry name" value="PENTATRICOPEPTIDE REPEAT-CONTAINING PROTEIN 3, MITOCHONDRIAL"/>
    <property type="match status" value="1"/>
</dbReference>
<reference evidence="4 5" key="1">
    <citation type="journal article" date="2023" name="Hortic Res">
        <title>The complete reference genome for grapevine (Vitis vinifera L.) genetics and breeding.</title>
        <authorList>
            <person name="Shi X."/>
            <person name="Cao S."/>
            <person name="Wang X."/>
            <person name="Huang S."/>
            <person name="Wang Y."/>
            <person name="Liu Z."/>
            <person name="Liu W."/>
            <person name="Leng X."/>
            <person name="Peng Y."/>
            <person name="Wang N."/>
            <person name="Wang Y."/>
            <person name="Ma Z."/>
            <person name="Xu X."/>
            <person name="Zhang F."/>
            <person name="Xue H."/>
            <person name="Zhong H."/>
            <person name="Wang Y."/>
            <person name="Zhang K."/>
            <person name="Velt A."/>
            <person name="Avia K."/>
            <person name="Holtgrawe D."/>
            <person name="Grimplet J."/>
            <person name="Matus J.T."/>
            <person name="Ware D."/>
            <person name="Wu X."/>
            <person name="Wang H."/>
            <person name="Liu C."/>
            <person name="Fang Y."/>
            <person name="Rustenholz C."/>
            <person name="Cheng Z."/>
            <person name="Xiao H."/>
            <person name="Zhou Y."/>
        </authorList>
    </citation>
    <scope>NUCLEOTIDE SEQUENCE [LARGE SCALE GENOMIC DNA]</scope>
    <source>
        <strain evidence="5">cv. Pinot noir / PN40024</strain>
        <tissue evidence="4">Leaf</tissue>
    </source>
</reference>
<sequence>MTFSQIVVAKDDLGDATSEYVAVDHMLRMRLLPTIATFTTLMHRFYRDAKIAEALKLKGVMELCGLKLDVVAYNVLTMGMCANRDSVAAFELYEEMRHRDLCPNITTYVVLVDAISTESNLI</sequence>
<dbReference type="Gene3D" id="1.25.40.10">
    <property type="entry name" value="Tetratricopeptide repeat domain"/>
    <property type="match status" value="1"/>
</dbReference>
<evidence type="ECO:0000256" key="1">
    <source>
        <dbReference type="ARBA" id="ARBA00007626"/>
    </source>
</evidence>
<gene>
    <name evidence="4" type="ORF">VitviT2T_028807</name>
</gene>
<evidence type="ECO:0000313" key="4">
    <source>
        <dbReference type="EMBL" id="WKA11294.1"/>
    </source>
</evidence>
<accession>A0ABY9DXS9</accession>
<comment type="similarity">
    <text evidence="1">Belongs to the PPR family. P subfamily.</text>
</comment>
<dbReference type="InterPro" id="IPR002885">
    <property type="entry name" value="PPR_rpt"/>
</dbReference>
<evidence type="ECO:0000256" key="2">
    <source>
        <dbReference type="ARBA" id="ARBA00022737"/>
    </source>
</evidence>
<feature type="repeat" description="PPR" evidence="3">
    <location>
        <begin position="69"/>
        <end position="103"/>
    </location>
</feature>
<evidence type="ECO:0000313" key="5">
    <source>
        <dbReference type="Proteomes" id="UP001227230"/>
    </source>
</evidence>
<dbReference type="InterPro" id="IPR011990">
    <property type="entry name" value="TPR-like_helical_dom_sf"/>
</dbReference>
<dbReference type="EMBL" id="CP126665">
    <property type="protein sequence ID" value="WKA11294.1"/>
    <property type="molecule type" value="Genomic_DNA"/>
</dbReference>
<name>A0ABY9DXS9_VITVI</name>
<evidence type="ECO:0008006" key="6">
    <source>
        <dbReference type="Google" id="ProtNLM"/>
    </source>
</evidence>
<dbReference type="NCBIfam" id="TIGR00756">
    <property type="entry name" value="PPR"/>
    <property type="match status" value="1"/>
</dbReference>
<evidence type="ECO:0000256" key="3">
    <source>
        <dbReference type="PROSITE-ProRule" id="PRU00708"/>
    </source>
</evidence>
<protein>
    <recommendedName>
        <fullName evidence="6">Pentatricopeptide repeat-containing protein</fullName>
    </recommendedName>
</protein>
<dbReference type="Proteomes" id="UP001227230">
    <property type="component" value="Chromosome 18"/>
</dbReference>